<gene>
    <name evidence="2" type="ORF">BE15_10400</name>
</gene>
<keyword evidence="1" id="KW-0472">Membrane</keyword>
<dbReference type="OrthoDB" id="5512367at2"/>
<proteinExistence type="predicted"/>
<feature type="transmembrane region" description="Helical" evidence="1">
    <location>
        <begin position="6"/>
        <end position="22"/>
    </location>
</feature>
<dbReference type="EMBL" id="JEMA01000484">
    <property type="protein sequence ID" value="KYF69286.1"/>
    <property type="molecule type" value="Genomic_DNA"/>
</dbReference>
<keyword evidence="1" id="KW-1133">Transmembrane helix</keyword>
<organism evidence="2 3">
    <name type="scientific">Sorangium cellulosum</name>
    <name type="common">Polyangium cellulosum</name>
    <dbReference type="NCBI Taxonomy" id="56"/>
    <lineage>
        <taxon>Bacteria</taxon>
        <taxon>Pseudomonadati</taxon>
        <taxon>Myxococcota</taxon>
        <taxon>Polyangia</taxon>
        <taxon>Polyangiales</taxon>
        <taxon>Polyangiaceae</taxon>
        <taxon>Sorangium</taxon>
    </lineage>
</organism>
<accession>A0A150QNN0</accession>
<dbReference type="Proteomes" id="UP000075260">
    <property type="component" value="Unassembled WGS sequence"/>
</dbReference>
<dbReference type="AlphaFoldDB" id="A0A150QNN0"/>
<reference evidence="2 3" key="1">
    <citation type="submission" date="2014-02" db="EMBL/GenBank/DDBJ databases">
        <title>The small core and large imbalanced accessory genome model reveals a collaborative survival strategy of Sorangium cellulosum strains in nature.</title>
        <authorList>
            <person name="Han K."/>
            <person name="Peng R."/>
            <person name="Blom J."/>
            <person name="Li Y.-Z."/>
        </authorList>
    </citation>
    <scope>NUCLEOTIDE SEQUENCE [LARGE SCALE GENOMIC DNA]</scope>
    <source>
        <strain evidence="2 3">So0008-312</strain>
    </source>
</reference>
<evidence type="ECO:0000256" key="1">
    <source>
        <dbReference type="SAM" id="Phobius"/>
    </source>
</evidence>
<evidence type="ECO:0000313" key="2">
    <source>
        <dbReference type="EMBL" id="KYF69286.1"/>
    </source>
</evidence>
<name>A0A150QNN0_SORCE</name>
<evidence type="ECO:0000313" key="3">
    <source>
        <dbReference type="Proteomes" id="UP000075260"/>
    </source>
</evidence>
<keyword evidence="1" id="KW-0812">Transmembrane</keyword>
<dbReference type="RefSeq" id="WP_061608512.1">
    <property type="nucleotide sequence ID" value="NZ_JEMA01000484.1"/>
</dbReference>
<protein>
    <submittedName>
        <fullName evidence="2">Uncharacterized protein</fullName>
    </submittedName>
</protein>
<sequence>MEIGWRHVLVGVTALFLLFLIVKMRPARRRRDALSAEVQAARERARRAATPRERAEALCDAGVEALHGGRRVTAAVGFFVRAMRADPTSARVIELASGALARRRPRLLEKILWRRLAVLPWDGEHRDAARAAAVGLQALYRREIRDRNRAEIMRKLAETFG</sequence>
<comment type="caution">
    <text evidence="2">The sequence shown here is derived from an EMBL/GenBank/DDBJ whole genome shotgun (WGS) entry which is preliminary data.</text>
</comment>